<gene>
    <name evidence="1" type="ORF">DCAR_015758</name>
</gene>
<organism evidence="1">
    <name type="scientific">Daucus carota subsp. sativus</name>
    <name type="common">Carrot</name>
    <dbReference type="NCBI Taxonomy" id="79200"/>
    <lineage>
        <taxon>Eukaryota</taxon>
        <taxon>Viridiplantae</taxon>
        <taxon>Streptophyta</taxon>
        <taxon>Embryophyta</taxon>
        <taxon>Tracheophyta</taxon>
        <taxon>Spermatophyta</taxon>
        <taxon>Magnoliopsida</taxon>
        <taxon>eudicotyledons</taxon>
        <taxon>Gunneridae</taxon>
        <taxon>Pentapetalae</taxon>
        <taxon>asterids</taxon>
        <taxon>campanulids</taxon>
        <taxon>Apiales</taxon>
        <taxon>Apiaceae</taxon>
        <taxon>Apioideae</taxon>
        <taxon>Scandiceae</taxon>
        <taxon>Daucinae</taxon>
        <taxon>Daucus</taxon>
        <taxon>Daucus sect. Daucus</taxon>
    </lineage>
</organism>
<name>A0A162A855_DAUCS</name>
<accession>A0A162A855</accession>
<evidence type="ECO:0000313" key="1">
    <source>
        <dbReference type="EMBL" id="KZM96880.1"/>
    </source>
</evidence>
<dbReference type="Gramene" id="KZM96880">
    <property type="protein sequence ID" value="KZM96880"/>
    <property type="gene ID" value="DCAR_015758"/>
</dbReference>
<protein>
    <submittedName>
        <fullName evidence="1">Uncharacterized protein</fullName>
    </submittedName>
</protein>
<proteinExistence type="predicted"/>
<dbReference type="AlphaFoldDB" id="A0A162A855"/>
<reference evidence="1" key="1">
    <citation type="journal article" date="2016" name="Nat. Genet.">
        <title>A high-quality carrot genome assembly provides new insights into carotenoid accumulation and asterid genome evolution.</title>
        <authorList>
            <person name="Iorizzo M."/>
            <person name="Ellison S."/>
            <person name="Senalik D."/>
            <person name="Zeng P."/>
            <person name="Satapoomin P."/>
            <person name="Huang J."/>
            <person name="Bowman M."/>
            <person name="Iovene M."/>
            <person name="Sanseverino W."/>
            <person name="Cavagnaro P."/>
            <person name="Yildiz M."/>
            <person name="Macko-Podgorni A."/>
            <person name="Moranska E."/>
            <person name="Grzebelus E."/>
            <person name="Grzebelus D."/>
            <person name="Ashrafi H."/>
            <person name="Zheng Z."/>
            <person name="Cheng S."/>
            <person name="Spooner D."/>
            <person name="Van Deynze A."/>
            <person name="Simon P."/>
        </authorList>
    </citation>
    <scope>NUCLEOTIDE SEQUENCE [LARGE SCALE GENOMIC DNA]</scope>
    <source>
        <tissue evidence="1">Leaf</tissue>
    </source>
</reference>
<sequence>MKGKHYPTWWVVDHFLFWSREERADFVIKLRGVLKFQSMSTFGTAFNRRMIRKGAKFFGDRIPDGILKKILSKGKDEEVEGHSSLESTTSDVQKSDSNLVSIGAYKSHFDAVRYMTAVHTHYNDLDYIDLRANEVCGG</sequence>
<dbReference type="EMBL" id="LNRQ01000004">
    <property type="protein sequence ID" value="KZM96880.1"/>
    <property type="molecule type" value="Genomic_DNA"/>
</dbReference>
<comment type="caution">
    <text evidence="1">The sequence shown here is derived from an EMBL/GenBank/DDBJ whole genome shotgun (WGS) entry which is preliminary data.</text>
</comment>